<dbReference type="PROSITE" id="PS51387">
    <property type="entry name" value="FAD_PCMH"/>
    <property type="match status" value="1"/>
</dbReference>
<name>A0A0J1GPS2_9GAMM</name>
<dbReference type="Gene3D" id="3.30.465.10">
    <property type="match status" value="1"/>
</dbReference>
<keyword evidence="6" id="KW-0560">Oxidoreductase</keyword>
<dbReference type="OrthoDB" id="9811557at2"/>
<proteinExistence type="inferred from homology"/>
<dbReference type="GO" id="GO:0004458">
    <property type="term" value="F:D-lactate dehydrogenase (cytochrome) activity"/>
    <property type="evidence" value="ECO:0007669"/>
    <property type="project" value="UniProtKB-EC"/>
</dbReference>
<feature type="domain" description="FAD-binding PCMH-type" evidence="8">
    <location>
        <begin position="42"/>
        <end position="271"/>
    </location>
</feature>
<keyword evidence="4" id="KW-0274">FAD</keyword>
<dbReference type="InterPro" id="IPR036318">
    <property type="entry name" value="FAD-bd_PCMH-like_sf"/>
</dbReference>
<dbReference type="GO" id="GO:0071949">
    <property type="term" value="F:FAD binding"/>
    <property type="evidence" value="ECO:0007669"/>
    <property type="project" value="InterPro"/>
</dbReference>
<evidence type="ECO:0000313" key="9">
    <source>
        <dbReference type="EMBL" id="KLV01748.1"/>
    </source>
</evidence>
<keyword evidence="10" id="KW-1185">Reference proteome</keyword>
<dbReference type="InterPro" id="IPR004113">
    <property type="entry name" value="FAD-bd_oxidored_4_C"/>
</dbReference>
<evidence type="ECO:0000256" key="3">
    <source>
        <dbReference type="ARBA" id="ARBA00022630"/>
    </source>
</evidence>
<dbReference type="SUPFAM" id="SSF55103">
    <property type="entry name" value="FAD-linked oxidases, C-terminal domain"/>
    <property type="match status" value="1"/>
</dbReference>
<dbReference type="PANTHER" id="PTHR11748:SF111">
    <property type="entry name" value="D-LACTATE DEHYDROGENASE, MITOCHONDRIAL-RELATED"/>
    <property type="match status" value="1"/>
</dbReference>
<dbReference type="Pfam" id="PF02913">
    <property type="entry name" value="FAD-oxidase_C"/>
    <property type="match status" value="1"/>
</dbReference>
<dbReference type="InterPro" id="IPR016166">
    <property type="entry name" value="FAD-bd_PCMH"/>
</dbReference>
<evidence type="ECO:0000259" key="8">
    <source>
        <dbReference type="PROSITE" id="PS51387"/>
    </source>
</evidence>
<gene>
    <name evidence="9" type="ORF">ABT58_04750</name>
</gene>
<evidence type="ECO:0000256" key="6">
    <source>
        <dbReference type="ARBA" id="ARBA00023002"/>
    </source>
</evidence>
<dbReference type="InterPro" id="IPR016169">
    <property type="entry name" value="FAD-bd_PCMH_sub2"/>
</dbReference>
<evidence type="ECO:0000256" key="7">
    <source>
        <dbReference type="ARBA" id="ARBA00038897"/>
    </source>
</evidence>
<evidence type="ECO:0000256" key="2">
    <source>
        <dbReference type="ARBA" id="ARBA00008000"/>
    </source>
</evidence>
<evidence type="ECO:0000256" key="4">
    <source>
        <dbReference type="ARBA" id="ARBA00022827"/>
    </source>
</evidence>
<keyword evidence="5" id="KW-0809">Transit peptide</keyword>
<dbReference type="SUPFAM" id="SSF56176">
    <property type="entry name" value="FAD-binding/transporter-associated domain-like"/>
    <property type="match status" value="1"/>
</dbReference>
<comment type="cofactor">
    <cofactor evidence="1">
        <name>FAD</name>
        <dbReference type="ChEBI" id="CHEBI:57692"/>
    </cofactor>
</comment>
<evidence type="ECO:0000313" key="10">
    <source>
        <dbReference type="Proteomes" id="UP000036426"/>
    </source>
</evidence>
<organism evidence="9 10">
    <name type="scientific">Photobacterium aphoticum</name>
    <dbReference type="NCBI Taxonomy" id="754436"/>
    <lineage>
        <taxon>Bacteria</taxon>
        <taxon>Pseudomonadati</taxon>
        <taxon>Pseudomonadota</taxon>
        <taxon>Gammaproteobacteria</taxon>
        <taxon>Vibrionales</taxon>
        <taxon>Vibrionaceae</taxon>
        <taxon>Photobacterium</taxon>
    </lineage>
</organism>
<dbReference type="EC" id="1.1.2.4" evidence="7"/>
<dbReference type="InterPro" id="IPR016164">
    <property type="entry name" value="FAD-linked_Oxase-like_C"/>
</dbReference>
<evidence type="ECO:0000256" key="5">
    <source>
        <dbReference type="ARBA" id="ARBA00022946"/>
    </source>
</evidence>
<dbReference type="Gene3D" id="1.10.45.10">
    <property type="entry name" value="Vanillyl-alcohol Oxidase, Chain A, domain 4"/>
    <property type="match status" value="1"/>
</dbReference>
<protein>
    <recommendedName>
        <fullName evidence="7">D-lactate dehydrogenase (cytochrome)</fullName>
        <ecNumber evidence="7">1.1.2.4</ecNumber>
    </recommendedName>
</protein>
<dbReference type="Proteomes" id="UP000036426">
    <property type="component" value="Unassembled WGS sequence"/>
</dbReference>
<dbReference type="InterPro" id="IPR016171">
    <property type="entry name" value="Vanillyl_alc_oxidase_C-sub2"/>
</dbReference>
<dbReference type="PANTHER" id="PTHR11748">
    <property type="entry name" value="D-LACTATE DEHYDROGENASE"/>
    <property type="match status" value="1"/>
</dbReference>
<comment type="similarity">
    <text evidence="2">Belongs to the FAD-binding oxidoreductase/transferase type 4 family.</text>
</comment>
<sequence>MPDFIDSPVLSPVSVPPALAAIEGVVPFEAKYHAYLSDESRLTGWADSLSFPTSTAHVAEIVKACCQAQIPLICQGSRTGITGAGVPMGGHVMVLEQLNLIRVLAYVEETETQQATLLLTVAPGLSLAALNAELESGFAHLIENDVVGDAAALRAVNETKWFWPPDPSEAQASIGGIVSNNAGGICGHRYGRAGQHVAGLEWVDADGQVWSIHRGEYVFHDHTCQTPMGDMLSFDPRALGLSANADLVDVLVGGEGMLGVITGITLALQPAPVCRWAIVAFFHQDTDAAAFADSLKTDILDARYSHPLVALEYLDSSMLAAMTLQRVHMTTLQSLPLFPAGSQAALYLELHHHDVDAVENWCETLLMRLMEAGIEEDAMWAAMDESEYARLRQLRLLAPEVSNALRLQRAMSSSSGDPAVSMSLKIATDLKIEGSFSETLQRYKSHLYHPSNGTERVAYTLFGHALDNHLHLNLLPDNSEAQQLAVKAILHELVQQAADVKLNAEKKSTALACLPQSLSVEHGIGKLKAAAILPHLPAAYHDAYRQLKAAFDPHGVFNPHNRLQAYDCFVVNPPLTHAGSHSDAERHATCLYE</sequence>
<keyword evidence="3" id="KW-0285">Flavoprotein</keyword>
<dbReference type="GO" id="GO:0008720">
    <property type="term" value="F:D-lactate dehydrogenase (NAD+) activity"/>
    <property type="evidence" value="ECO:0007669"/>
    <property type="project" value="TreeGrafter"/>
</dbReference>
<reference evidence="9 10" key="1">
    <citation type="submission" date="2015-05" db="EMBL/GenBank/DDBJ databases">
        <title>Photobacterium galathea sp. nov.</title>
        <authorList>
            <person name="Machado H."/>
            <person name="Gram L."/>
        </authorList>
    </citation>
    <scope>NUCLEOTIDE SEQUENCE [LARGE SCALE GENOMIC DNA]</scope>
    <source>
        <strain evidence="9 10">DSM 25995</strain>
    </source>
</reference>
<dbReference type="GO" id="GO:1903457">
    <property type="term" value="P:lactate catabolic process"/>
    <property type="evidence" value="ECO:0007669"/>
    <property type="project" value="TreeGrafter"/>
</dbReference>
<dbReference type="EMBL" id="LDOV01000010">
    <property type="protein sequence ID" value="KLV01748.1"/>
    <property type="molecule type" value="Genomic_DNA"/>
</dbReference>
<accession>A0A0J1GPS2</accession>
<dbReference type="InterPro" id="IPR006094">
    <property type="entry name" value="Oxid_FAD_bind_N"/>
</dbReference>
<dbReference type="InterPro" id="IPR016167">
    <property type="entry name" value="FAD-bd_PCMH_sub1"/>
</dbReference>
<dbReference type="Gene3D" id="3.30.43.10">
    <property type="entry name" value="Uridine Diphospho-n-acetylenolpyruvylglucosamine Reductase, domain 2"/>
    <property type="match status" value="1"/>
</dbReference>
<evidence type="ECO:0000256" key="1">
    <source>
        <dbReference type="ARBA" id="ARBA00001974"/>
    </source>
</evidence>
<dbReference type="RefSeq" id="WP_047873200.1">
    <property type="nucleotide sequence ID" value="NZ_BMYC01000001.1"/>
</dbReference>
<dbReference type="Pfam" id="PF01565">
    <property type="entry name" value="FAD_binding_4"/>
    <property type="match status" value="2"/>
</dbReference>
<dbReference type="AlphaFoldDB" id="A0A0J1GPS2"/>
<dbReference type="PATRIC" id="fig|754436.4.peg.1011"/>
<comment type="caution">
    <text evidence="9">The sequence shown here is derived from an EMBL/GenBank/DDBJ whole genome shotgun (WGS) entry which is preliminary data.</text>
</comment>